<organism evidence="1 2">
    <name type="scientific">Stenotrophomonas geniculata N1</name>
    <dbReference type="NCBI Taxonomy" id="1167641"/>
    <lineage>
        <taxon>Bacteria</taxon>
        <taxon>Pseudomonadati</taxon>
        <taxon>Pseudomonadota</taxon>
        <taxon>Gammaproteobacteria</taxon>
        <taxon>Lysobacterales</taxon>
        <taxon>Lysobacteraceae</taxon>
        <taxon>Stenotrophomonas</taxon>
    </lineage>
</organism>
<gene>
    <name evidence="1" type="ORF">W7K_12655</name>
</gene>
<protein>
    <submittedName>
        <fullName evidence="1">Uncharacterized protein</fullName>
    </submittedName>
</protein>
<accession>A0A0L8A8Q2</accession>
<sequence length="136" mass="14728">MGWRQGLRQRARQGIPALLEVDALLQAHGVLAALPGARIAPGLVRFQLAAVTCEGLQGQGLRWLQGARQGRGTVAGRVPRYRPWKAGAEALAEIGIGGLPDDWPAHAAVYGCSSIDRRHWLLLLPERAQLWLGWSG</sequence>
<name>A0A0L8A8Q2_9GAMM</name>
<dbReference type="AlphaFoldDB" id="A0A0L8A8Q2"/>
<dbReference type="Proteomes" id="UP000036890">
    <property type="component" value="Unassembled WGS sequence"/>
</dbReference>
<proteinExistence type="predicted"/>
<reference evidence="1 2" key="1">
    <citation type="journal article" date="2012" name="J. Bacteriol.">
        <title>Genome sequence of a novel nicotine-degrading strain, Pseudomonas geniculata N1.</title>
        <authorList>
            <person name="Tang H."/>
            <person name="Yu H."/>
            <person name="Tai C."/>
            <person name="Huang K."/>
            <person name="Liu Y."/>
            <person name="Wang L."/>
            <person name="Yao Y."/>
            <person name="Wu G."/>
            <person name="Xu P."/>
        </authorList>
    </citation>
    <scope>NUCLEOTIDE SEQUENCE [LARGE SCALE GENOMIC DNA]</scope>
    <source>
        <strain evidence="1 2">N1</strain>
    </source>
</reference>
<dbReference type="OrthoDB" id="6046127at2"/>
<evidence type="ECO:0000313" key="2">
    <source>
        <dbReference type="Proteomes" id="UP000036890"/>
    </source>
</evidence>
<dbReference type="EMBL" id="AJLO02000025">
    <property type="protein sequence ID" value="KOE98773.1"/>
    <property type="molecule type" value="Genomic_DNA"/>
</dbReference>
<dbReference type="RefSeq" id="WP_010483130.1">
    <property type="nucleotide sequence ID" value="NZ_AJLO02000025.1"/>
</dbReference>
<comment type="caution">
    <text evidence="1">The sequence shown here is derived from an EMBL/GenBank/DDBJ whole genome shotgun (WGS) entry which is preliminary data.</text>
</comment>
<evidence type="ECO:0000313" key="1">
    <source>
        <dbReference type="EMBL" id="KOE98773.1"/>
    </source>
</evidence>